<evidence type="ECO:0000313" key="1">
    <source>
        <dbReference type="EMBL" id="CAG8766070.1"/>
    </source>
</evidence>
<dbReference type="AlphaFoldDB" id="A0A9N9NW45"/>
<feature type="non-terminal residue" evidence="1">
    <location>
        <position position="1"/>
    </location>
</feature>
<dbReference type="EMBL" id="CAJVPV010043626">
    <property type="protein sequence ID" value="CAG8766070.1"/>
    <property type="molecule type" value="Genomic_DNA"/>
</dbReference>
<sequence length="44" mass="5198">QWWFPDDLDIVRQIRKSDELAKASLEKNQKKQNVAVTPTIQVEM</sequence>
<organism evidence="1 2">
    <name type="scientific">Acaulospora morrowiae</name>
    <dbReference type="NCBI Taxonomy" id="94023"/>
    <lineage>
        <taxon>Eukaryota</taxon>
        <taxon>Fungi</taxon>
        <taxon>Fungi incertae sedis</taxon>
        <taxon>Mucoromycota</taxon>
        <taxon>Glomeromycotina</taxon>
        <taxon>Glomeromycetes</taxon>
        <taxon>Diversisporales</taxon>
        <taxon>Acaulosporaceae</taxon>
        <taxon>Acaulospora</taxon>
    </lineage>
</organism>
<gene>
    <name evidence="1" type="ORF">AMORRO_LOCUS16275</name>
</gene>
<proteinExistence type="predicted"/>
<protein>
    <submittedName>
        <fullName evidence="1">10357_t:CDS:1</fullName>
    </submittedName>
</protein>
<evidence type="ECO:0000313" key="2">
    <source>
        <dbReference type="Proteomes" id="UP000789342"/>
    </source>
</evidence>
<comment type="caution">
    <text evidence="1">The sequence shown here is derived from an EMBL/GenBank/DDBJ whole genome shotgun (WGS) entry which is preliminary data.</text>
</comment>
<feature type="non-terminal residue" evidence="1">
    <location>
        <position position="44"/>
    </location>
</feature>
<dbReference type="Proteomes" id="UP000789342">
    <property type="component" value="Unassembled WGS sequence"/>
</dbReference>
<name>A0A9N9NW45_9GLOM</name>
<accession>A0A9N9NW45</accession>
<reference evidence="1" key="1">
    <citation type="submission" date="2021-06" db="EMBL/GenBank/DDBJ databases">
        <authorList>
            <person name="Kallberg Y."/>
            <person name="Tangrot J."/>
            <person name="Rosling A."/>
        </authorList>
    </citation>
    <scope>NUCLEOTIDE SEQUENCE</scope>
    <source>
        <strain evidence="1">CL551</strain>
    </source>
</reference>
<keyword evidence="2" id="KW-1185">Reference proteome</keyword>